<reference evidence="2" key="3">
    <citation type="submission" date="2015-04" db="UniProtKB">
        <authorList>
            <consortium name="EnsemblPlants"/>
        </authorList>
    </citation>
    <scope>IDENTIFICATION</scope>
    <source>
        <strain evidence="2">cv. Jemalong A17</strain>
    </source>
</reference>
<dbReference type="EMBL" id="CM001224">
    <property type="protein sequence ID" value="AET03715.2"/>
    <property type="molecule type" value="Genomic_DNA"/>
</dbReference>
<name>G7LB42_MEDTR</name>
<proteinExistence type="predicted"/>
<reference evidence="1 3" key="2">
    <citation type="journal article" date="2014" name="BMC Genomics">
        <title>An improved genome release (version Mt4.0) for the model legume Medicago truncatula.</title>
        <authorList>
            <person name="Tang H."/>
            <person name="Krishnakumar V."/>
            <person name="Bidwell S."/>
            <person name="Rosen B."/>
            <person name="Chan A."/>
            <person name="Zhou S."/>
            <person name="Gentzbittel L."/>
            <person name="Childs K.L."/>
            <person name="Yandell M."/>
            <person name="Gundlach H."/>
            <person name="Mayer K.F."/>
            <person name="Schwartz D.C."/>
            <person name="Town C.D."/>
        </authorList>
    </citation>
    <scope>GENOME REANNOTATION</scope>
    <source>
        <strain evidence="2 3">cv. Jemalong A17</strain>
    </source>
</reference>
<organism evidence="1 3">
    <name type="scientific">Medicago truncatula</name>
    <name type="common">Barrel medic</name>
    <name type="synonym">Medicago tribuloides</name>
    <dbReference type="NCBI Taxonomy" id="3880"/>
    <lineage>
        <taxon>Eukaryota</taxon>
        <taxon>Viridiplantae</taxon>
        <taxon>Streptophyta</taxon>
        <taxon>Embryophyta</taxon>
        <taxon>Tracheophyta</taxon>
        <taxon>Spermatophyta</taxon>
        <taxon>Magnoliopsida</taxon>
        <taxon>eudicotyledons</taxon>
        <taxon>Gunneridae</taxon>
        <taxon>Pentapetalae</taxon>
        <taxon>rosids</taxon>
        <taxon>fabids</taxon>
        <taxon>Fabales</taxon>
        <taxon>Fabaceae</taxon>
        <taxon>Papilionoideae</taxon>
        <taxon>50 kb inversion clade</taxon>
        <taxon>NPAAA clade</taxon>
        <taxon>Hologalegina</taxon>
        <taxon>IRL clade</taxon>
        <taxon>Trifolieae</taxon>
        <taxon>Medicago</taxon>
    </lineage>
</organism>
<keyword evidence="3" id="KW-1185">Reference proteome</keyword>
<dbReference type="EnsemblPlants" id="AET03715">
    <property type="protein sequence ID" value="AET03715"/>
    <property type="gene ID" value="MTR_8g074910"/>
</dbReference>
<dbReference type="AlphaFoldDB" id="G7LB42"/>
<sequence>MVCKDKCHRFNDGLYHVVGSISALLTSTESPNLMIIPPPPNDMMLARIHRGFDYDVSTDTYRECATHRCWRKTFACPDFPILLKDAFVGPFVNGSINLLAHHSLNFHMNEFQNVIVDHLVILSLDMKMKTYKYMLPNGFVEMPQNGPNLDVLRSRMLVGEDAPNNVYPNLCVALPTDTSRSLQHQNPLRSLPPPGNEITVTVTTSTAMVDNSSYDVGETDDSYMAAATTSR</sequence>
<evidence type="ECO:0000313" key="1">
    <source>
        <dbReference type="EMBL" id="AET03715.2"/>
    </source>
</evidence>
<dbReference type="HOGENOM" id="CLU_1201400_0_0_1"/>
<reference evidence="1 3" key="1">
    <citation type="journal article" date="2011" name="Nature">
        <title>The Medicago genome provides insight into the evolution of rhizobial symbioses.</title>
        <authorList>
            <person name="Young N.D."/>
            <person name="Debelle F."/>
            <person name="Oldroyd G.E."/>
            <person name="Geurts R."/>
            <person name="Cannon S.B."/>
            <person name="Udvardi M.K."/>
            <person name="Benedito V.A."/>
            <person name="Mayer K.F."/>
            <person name="Gouzy J."/>
            <person name="Schoof H."/>
            <person name="Van de Peer Y."/>
            <person name="Proost S."/>
            <person name="Cook D.R."/>
            <person name="Meyers B.C."/>
            <person name="Spannagl M."/>
            <person name="Cheung F."/>
            <person name="De Mita S."/>
            <person name="Krishnakumar V."/>
            <person name="Gundlach H."/>
            <person name="Zhou S."/>
            <person name="Mudge J."/>
            <person name="Bharti A.K."/>
            <person name="Murray J.D."/>
            <person name="Naoumkina M.A."/>
            <person name="Rosen B."/>
            <person name="Silverstein K.A."/>
            <person name="Tang H."/>
            <person name="Rombauts S."/>
            <person name="Zhao P.X."/>
            <person name="Zhou P."/>
            <person name="Barbe V."/>
            <person name="Bardou P."/>
            <person name="Bechner M."/>
            <person name="Bellec A."/>
            <person name="Berger A."/>
            <person name="Berges H."/>
            <person name="Bidwell S."/>
            <person name="Bisseling T."/>
            <person name="Choisne N."/>
            <person name="Couloux A."/>
            <person name="Denny R."/>
            <person name="Deshpande S."/>
            <person name="Dai X."/>
            <person name="Doyle J.J."/>
            <person name="Dudez A.M."/>
            <person name="Farmer A.D."/>
            <person name="Fouteau S."/>
            <person name="Franken C."/>
            <person name="Gibelin C."/>
            <person name="Gish J."/>
            <person name="Goldstein S."/>
            <person name="Gonzalez A.J."/>
            <person name="Green P.J."/>
            <person name="Hallab A."/>
            <person name="Hartog M."/>
            <person name="Hua A."/>
            <person name="Humphray S.J."/>
            <person name="Jeong D.H."/>
            <person name="Jing Y."/>
            <person name="Jocker A."/>
            <person name="Kenton S.M."/>
            <person name="Kim D.J."/>
            <person name="Klee K."/>
            <person name="Lai H."/>
            <person name="Lang C."/>
            <person name="Lin S."/>
            <person name="Macmil S.L."/>
            <person name="Magdelenat G."/>
            <person name="Matthews L."/>
            <person name="McCorrison J."/>
            <person name="Monaghan E.L."/>
            <person name="Mun J.H."/>
            <person name="Najar F.Z."/>
            <person name="Nicholson C."/>
            <person name="Noirot C."/>
            <person name="O'Bleness M."/>
            <person name="Paule C.R."/>
            <person name="Poulain J."/>
            <person name="Prion F."/>
            <person name="Qin B."/>
            <person name="Qu C."/>
            <person name="Retzel E.F."/>
            <person name="Riddle C."/>
            <person name="Sallet E."/>
            <person name="Samain S."/>
            <person name="Samson N."/>
            <person name="Sanders I."/>
            <person name="Saurat O."/>
            <person name="Scarpelli C."/>
            <person name="Schiex T."/>
            <person name="Segurens B."/>
            <person name="Severin A.J."/>
            <person name="Sherrier D.J."/>
            <person name="Shi R."/>
            <person name="Sims S."/>
            <person name="Singer S.R."/>
            <person name="Sinharoy S."/>
            <person name="Sterck L."/>
            <person name="Viollet A."/>
            <person name="Wang B.B."/>
            <person name="Wang K."/>
            <person name="Wang M."/>
            <person name="Wang X."/>
            <person name="Warfsmann J."/>
            <person name="Weissenbach J."/>
            <person name="White D.D."/>
            <person name="White J.D."/>
            <person name="Wiley G.B."/>
            <person name="Wincker P."/>
            <person name="Xing Y."/>
            <person name="Yang L."/>
            <person name="Yao Z."/>
            <person name="Ying F."/>
            <person name="Zhai J."/>
            <person name="Zhou L."/>
            <person name="Zuber A."/>
            <person name="Denarie J."/>
            <person name="Dixon R.A."/>
            <person name="May G.D."/>
            <person name="Schwartz D.C."/>
            <person name="Rogers J."/>
            <person name="Quetier F."/>
            <person name="Town C.D."/>
            <person name="Roe B.A."/>
        </authorList>
    </citation>
    <scope>NUCLEOTIDE SEQUENCE [LARGE SCALE GENOMIC DNA]</scope>
    <source>
        <strain evidence="1">A17</strain>
        <strain evidence="2 3">cv. Jemalong A17</strain>
    </source>
</reference>
<evidence type="ECO:0000313" key="2">
    <source>
        <dbReference type="EnsemblPlants" id="AET03715"/>
    </source>
</evidence>
<dbReference type="PaxDb" id="3880-AET03715"/>
<evidence type="ECO:0000313" key="3">
    <source>
        <dbReference type="Proteomes" id="UP000002051"/>
    </source>
</evidence>
<dbReference type="Proteomes" id="UP000002051">
    <property type="component" value="Chromosome 8"/>
</dbReference>
<accession>G7LB42</accession>
<gene>
    <name evidence="1" type="ordered locus">MTR_8g074910</name>
</gene>
<protein>
    <submittedName>
        <fullName evidence="1 2">Uncharacterized protein</fullName>
    </submittedName>
</protein>
<accession>A0A0C3Y372</accession>